<feature type="compositionally biased region" description="Low complexity" evidence="1">
    <location>
        <begin position="900"/>
        <end position="912"/>
    </location>
</feature>
<feature type="compositionally biased region" description="Polar residues" evidence="1">
    <location>
        <begin position="593"/>
        <end position="603"/>
    </location>
</feature>
<feature type="compositionally biased region" description="Low complexity" evidence="1">
    <location>
        <begin position="794"/>
        <end position="807"/>
    </location>
</feature>
<feature type="compositionally biased region" description="Low complexity" evidence="1">
    <location>
        <begin position="725"/>
        <end position="739"/>
    </location>
</feature>
<protein>
    <recommendedName>
        <fullName evidence="4">BTB domain-containing protein</fullName>
    </recommendedName>
</protein>
<feature type="compositionally biased region" description="Basic and acidic residues" evidence="1">
    <location>
        <begin position="499"/>
        <end position="523"/>
    </location>
</feature>
<feature type="compositionally biased region" description="Basic and acidic residues" evidence="1">
    <location>
        <begin position="954"/>
        <end position="971"/>
    </location>
</feature>
<feature type="compositionally biased region" description="Basic and acidic residues" evidence="1">
    <location>
        <begin position="849"/>
        <end position="860"/>
    </location>
</feature>
<sequence>MAPEMLIFMPHGDVTLKLMRHVVSEPTVQITTNKPSTAEEPLDEDAEIEAALGIEPETPADEEKNFVFYAPDAPGADDGPFYPPTPRARGSDASRRDRSPSPPASFWAALKRQAEQENGTGDAVEDETASAMGQEKEAERTVIASHEVQAICSSRHLMLASRYFERILSGEFKEARVLRATGHVQIEFLDEDLESMVILLNIVHGASRKVPRTVSLEGLGTLAALVSKFAMLESVDFFSDTWIDHLKREGLPKSYSRDVLRLLYVFWVFDREKEFGDMTRLAQRESDEGLEEDVKGLAIPRGIVEAIKTVRQSAIDSAMSFVDVLITKYMDGSDHCDAALDEELRYACDAMVLGSLLKSSRKIGIWPKPQAPFPGRKWKDVAKNMRGIRILDVCNKTSSRKWNSHGPSGNAHGIEDEIESALKDVEKGLNGLKLKDFAKQTDDYVPLYVPEPERQAPVASPQGAQEPPAHSNGSSNSNENGSQDPSPETQALRGQLQDSDPHRVSREHAGRRAEPKEYHEPHEFSVAPIPMAAVNDGPFITPSPAPPYPDLEVKDLRQQNSQAEQQIRGRGPSQAITREEILPPETNPVEEQAAQSLLWSSSESRNRLAPERESSRSQHSSEYVQRGVPARNSSPKATAHEVSTRRPGPSSAAPPNHYQNGNSASSASIATTPAHAPVRATDVPGPVAAANGFSQQSQAKLSPRKIIQEAASSKPNPVPPPHQDSGPNSSMSTSSTPSPKYGLSPPSYFSQPIIHQDVQRQPQSPPRHSRHDISSAKPIPVSPPTQNNTFNHHNIQSSQSVQTSNSNKRANAINTPLPPSPQEEHQLSAPIHREAARRESGQRQPTQREVNKTAASEKKLVRTPSHTQISLVREDIKFPTPTEGRVLPLDDAALGKIHSRNSNTNSTPSTRTVYKNNGHTPSNQEDRDTILDNFSSNSNPASKFGSTNNGHGHVYQEERRSSTNIISDRKAPNGATNNTNDRKAAVGERKSPSPPAIAMAAVNKGREAREVAGGRESPLKQVQSAENGHEENESEVLDIEELDAWVPPAQNFRVRKGKKVFTNRFS</sequence>
<feature type="compositionally biased region" description="Polar residues" evidence="1">
    <location>
        <begin position="913"/>
        <end position="923"/>
    </location>
</feature>
<feature type="compositionally biased region" description="Basic and acidic residues" evidence="1">
    <location>
        <begin position="822"/>
        <end position="841"/>
    </location>
</feature>
<gene>
    <name evidence="2" type="ORF">QTJ16_005980</name>
</gene>
<evidence type="ECO:0008006" key="4">
    <source>
        <dbReference type="Google" id="ProtNLM"/>
    </source>
</evidence>
<evidence type="ECO:0000313" key="2">
    <source>
        <dbReference type="EMBL" id="KAK2624787.1"/>
    </source>
</evidence>
<feature type="compositionally biased region" description="Polar residues" evidence="1">
    <location>
        <begin position="932"/>
        <end position="950"/>
    </location>
</feature>
<feature type="compositionally biased region" description="Basic and acidic residues" evidence="1">
    <location>
        <begin position="604"/>
        <end position="616"/>
    </location>
</feature>
<organism evidence="2 3">
    <name type="scientific">Diplocarpon rosae</name>
    <dbReference type="NCBI Taxonomy" id="946125"/>
    <lineage>
        <taxon>Eukaryota</taxon>
        <taxon>Fungi</taxon>
        <taxon>Dikarya</taxon>
        <taxon>Ascomycota</taxon>
        <taxon>Pezizomycotina</taxon>
        <taxon>Leotiomycetes</taxon>
        <taxon>Helotiales</taxon>
        <taxon>Drepanopezizaceae</taxon>
        <taxon>Diplocarpon</taxon>
    </lineage>
</organism>
<feature type="region of interest" description="Disordered" evidence="1">
    <location>
        <begin position="1009"/>
        <end position="1036"/>
    </location>
</feature>
<dbReference type="Proteomes" id="UP001285354">
    <property type="component" value="Unassembled WGS sequence"/>
</dbReference>
<feature type="compositionally biased region" description="Low complexity" evidence="1">
    <location>
        <begin position="471"/>
        <end position="482"/>
    </location>
</feature>
<accession>A0AAD9SXF9</accession>
<dbReference type="EMBL" id="JAUBYV010000009">
    <property type="protein sequence ID" value="KAK2624787.1"/>
    <property type="molecule type" value="Genomic_DNA"/>
</dbReference>
<keyword evidence="3" id="KW-1185">Reference proteome</keyword>
<feature type="compositionally biased region" description="Polar residues" evidence="1">
    <location>
        <begin position="784"/>
        <end position="793"/>
    </location>
</feature>
<reference evidence="2" key="1">
    <citation type="submission" date="2023-06" db="EMBL/GenBank/DDBJ databases">
        <title>Draft genome of Marssonina rosae.</title>
        <authorList>
            <person name="Cheng Q."/>
        </authorList>
    </citation>
    <scope>NUCLEOTIDE SEQUENCE</scope>
    <source>
        <strain evidence="2">R4</strain>
    </source>
</reference>
<feature type="region of interest" description="Disordered" evidence="1">
    <location>
        <begin position="55"/>
        <end position="104"/>
    </location>
</feature>
<name>A0AAD9SXF9_9HELO</name>
<feature type="region of interest" description="Disordered" evidence="1">
    <location>
        <begin position="895"/>
        <end position="996"/>
    </location>
</feature>
<feature type="compositionally biased region" description="Low complexity" evidence="1">
    <location>
        <begin position="663"/>
        <end position="677"/>
    </location>
</feature>
<dbReference type="AlphaFoldDB" id="A0AAD9SXF9"/>
<evidence type="ECO:0000313" key="3">
    <source>
        <dbReference type="Proteomes" id="UP001285354"/>
    </source>
</evidence>
<comment type="caution">
    <text evidence="2">The sequence shown here is derived from an EMBL/GenBank/DDBJ whole genome shotgun (WGS) entry which is preliminary data.</text>
</comment>
<feature type="compositionally biased region" description="Basic and acidic residues" evidence="1">
    <location>
        <begin position="89"/>
        <end position="99"/>
    </location>
</feature>
<feature type="region of interest" description="Disordered" evidence="1">
    <location>
        <begin position="455"/>
        <end position="865"/>
    </location>
</feature>
<proteinExistence type="predicted"/>
<evidence type="ECO:0000256" key="1">
    <source>
        <dbReference type="SAM" id="MobiDB-lite"/>
    </source>
</evidence>
<feature type="compositionally biased region" description="Basic and acidic residues" evidence="1">
    <location>
        <begin position="980"/>
        <end position="991"/>
    </location>
</feature>